<organism evidence="2 3">
    <name type="scientific">Tetracentron sinense</name>
    <name type="common">Spur-leaf</name>
    <dbReference type="NCBI Taxonomy" id="13715"/>
    <lineage>
        <taxon>Eukaryota</taxon>
        <taxon>Viridiplantae</taxon>
        <taxon>Streptophyta</taxon>
        <taxon>Embryophyta</taxon>
        <taxon>Tracheophyta</taxon>
        <taxon>Spermatophyta</taxon>
        <taxon>Magnoliopsida</taxon>
        <taxon>Trochodendrales</taxon>
        <taxon>Trochodendraceae</taxon>
        <taxon>Tetracentron</taxon>
    </lineage>
</organism>
<evidence type="ECO:0008006" key="4">
    <source>
        <dbReference type="Google" id="ProtNLM"/>
    </source>
</evidence>
<keyword evidence="3" id="KW-1185">Reference proteome</keyword>
<dbReference type="OMA" id="KNSRCDE"/>
<dbReference type="PANTHER" id="PTHR33648">
    <property type="entry name" value="EMBRYO SAC 1"/>
    <property type="match status" value="1"/>
</dbReference>
<dbReference type="EMBL" id="JABCRI010000008">
    <property type="protein sequence ID" value="KAF8402281.1"/>
    <property type="molecule type" value="Genomic_DNA"/>
</dbReference>
<evidence type="ECO:0000313" key="3">
    <source>
        <dbReference type="Proteomes" id="UP000655225"/>
    </source>
</evidence>
<comment type="caution">
    <text evidence="2">The sequence shown here is derived from an EMBL/GenBank/DDBJ whole genome shotgun (WGS) entry which is preliminary data.</text>
</comment>
<feature type="signal peptide" evidence="1">
    <location>
        <begin position="1"/>
        <end position="19"/>
    </location>
</feature>
<dbReference type="AlphaFoldDB" id="A0A834ZAD2"/>
<keyword evidence="1" id="KW-0732">Signal</keyword>
<dbReference type="PANTHER" id="PTHR33648:SF15">
    <property type="entry name" value="OS04G0572800 PROTEIN"/>
    <property type="match status" value="1"/>
</dbReference>
<name>A0A834ZAD2_TETSI</name>
<dbReference type="CDD" id="cd00118">
    <property type="entry name" value="LysM"/>
    <property type="match status" value="1"/>
</dbReference>
<gene>
    <name evidence="2" type="ORF">HHK36_013233</name>
</gene>
<evidence type="ECO:0000256" key="1">
    <source>
        <dbReference type="SAM" id="SignalP"/>
    </source>
</evidence>
<accession>A0A834ZAD2</accession>
<reference evidence="2 3" key="1">
    <citation type="submission" date="2020-04" db="EMBL/GenBank/DDBJ databases">
        <title>Plant Genome Project.</title>
        <authorList>
            <person name="Zhang R.-G."/>
        </authorList>
    </citation>
    <scope>NUCLEOTIDE SEQUENCE [LARGE SCALE GENOMIC DNA]</scope>
    <source>
        <strain evidence="2">YNK0</strain>
        <tissue evidence="2">Leaf</tissue>
    </source>
</reference>
<dbReference type="Proteomes" id="UP000655225">
    <property type="component" value="Unassembled WGS sequence"/>
</dbReference>
<dbReference type="InterPro" id="IPR018392">
    <property type="entry name" value="LysM"/>
</dbReference>
<feature type="chain" id="PRO_5032318610" description="LysM domain-containing protein" evidence="1">
    <location>
        <begin position="20"/>
        <end position="76"/>
    </location>
</feature>
<sequence length="76" mass="8361">MKIPVIFLTILLLFVAADAIRGLKNSRCDEVYVVSDGETLQTISEKCDSLFLLLDNPHILDTDDVVPGTVLLIKST</sequence>
<protein>
    <recommendedName>
        <fullName evidence="4">LysM domain-containing protein</fullName>
    </recommendedName>
</protein>
<evidence type="ECO:0000313" key="2">
    <source>
        <dbReference type="EMBL" id="KAF8402281.1"/>
    </source>
</evidence>
<dbReference type="OrthoDB" id="1417267at2759"/>
<proteinExistence type="predicted"/>